<dbReference type="Proteomes" id="UP001415857">
    <property type="component" value="Unassembled WGS sequence"/>
</dbReference>
<evidence type="ECO:0000313" key="3">
    <source>
        <dbReference type="Proteomes" id="UP001415857"/>
    </source>
</evidence>
<name>A0AAP0R1V3_LIQFO</name>
<evidence type="ECO:0000313" key="2">
    <source>
        <dbReference type="EMBL" id="KAK9265664.1"/>
    </source>
</evidence>
<reference evidence="2 3" key="1">
    <citation type="journal article" date="2024" name="Plant J.">
        <title>Genome sequences and population genomics reveal climatic adaptation and genomic divergence between two closely related sweetgum species.</title>
        <authorList>
            <person name="Xu W.Q."/>
            <person name="Ren C.Q."/>
            <person name="Zhang X.Y."/>
            <person name="Comes H.P."/>
            <person name="Liu X.H."/>
            <person name="Li Y.G."/>
            <person name="Kettle C.J."/>
            <person name="Jalonen R."/>
            <person name="Gaisberger H."/>
            <person name="Ma Y.Z."/>
            <person name="Qiu Y.X."/>
        </authorList>
    </citation>
    <scope>NUCLEOTIDE SEQUENCE [LARGE SCALE GENOMIC DNA]</scope>
    <source>
        <strain evidence="2">Hangzhou</strain>
    </source>
</reference>
<dbReference type="PANTHER" id="PTHR48258:SF6">
    <property type="entry name" value="LEUCINE-RICH REPEAT DOMAIN, L DOMAIN-CONTAINING PROTEIN"/>
    <property type="match status" value="1"/>
</dbReference>
<evidence type="ECO:0000259" key="1">
    <source>
        <dbReference type="Pfam" id="PF13952"/>
    </source>
</evidence>
<comment type="caution">
    <text evidence="2">The sequence shown here is derived from an EMBL/GenBank/DDBJ whole genome shotgun (WGS) entry which is preliminary data.</text>
</comment>
<organism evidence="2 3">
    <name type="scientific">Liquidambar formosana</name>
    <name type="common">Formosan gum</name>
    <dbReference type="NCBI Taxonomy" id="63359"/>
    <lineage>
        <taxon>Eukaryota</taxon>
        <taxon>Viridiplantae</taxon>
        <taxon>Streptophyta</taxon>
        <taxon>Embryophyta</taxon>
        <taxon>Tracheophyta</taxon>
        <taxon>Spermatophyta</taxon>
        <taxon>Magnoliopsida</taxon>
        <taxon>eudicotyledons</taxon>
        <taxon>Gunneridae</taxon>
        <taxon>Pentapetalae</taxon>
        <taxon>Saxifragales</taxon>
        <taxon>Altingiaceae</taxon>
        <taxon>Liquidambar</taxon>
    </lineage>
</organism>
<dbReference type="AlphaFoldDB" id="A0AAP0R1V3"/>
<dbReference type="InterPro" id="IPR025312">
    <property type="entry name" value="DUF4216"/>
</dbReference>
<proteinExistence type="predicted"/>
<gene>
    <name evidence="2" type="ORF">L1049_001723</name>
</gene>
<dbReference type="PANTHER" id="PTHR48258">
    <property type="entry name" value="DUF4218 DOMAIN-CONTAINING PROTEIN-RELATED"/>
    <property type="match status" value="1"/>
</dbReference>
<accession>A0AAP0R1V3</accession>
<keyword evidence="3" id="KW-1185">Reference proteome</keyword>
<protein>
    <recommendedName>
        <fullName evidence="1">DUF4216 domain-containing protein</fullName>
    </recommendedName>
</protein>
<dbReference type="Pfam" id="PF13952">
    <property type="entry name" value="DUF4216"/>
    <property type="match status" value="1"/>
</dbReference>
<dbReference type="EMBL" id="JBBPBK010000335">
    <property type="protein sequence ID" value="KAK9265664.1"/>
    <property type="molecule type" value="Genomic_DNA"/>
</dbReference>
<sequence length="265" mass="30447">MLHSQNSPEATNQLYSLACGPDSRVRWYSACIVNGFRFHTKARETHRGTQNSGLVVKGEHQSEEVDFYGVLIDIIALSYCGGNQFFIFKCDWWDIGNKKAGIRKDDHFTSVNKSRKWYKNDPFVLASQAEQVFYINETKLSNTWQVVQKAQPRNSYNVPEVEEEDIEVDKVKGSMGTDYAYQLNESNENDMIVEYNDRELYPLHRDDVIPEYVNATVIEKSKEVQDSGDNAFICDDETDEDDIFLDYCTDEEGSMGCVNDSDIDE</sequence>
<feature type="domain" description="DUF4216" evidence="1">
    <location>
        <begin position="76"/>
        <end position="147"/>
    </location>
</feature>